<dbReference type="EMBL" id="QWKX01000027">
    <property type="protein sequence ID" value="RIH77379.1"/>
    <property type="molecule type" value="Genomic_DNA"/>
</dbReference>
<dbReference type="GO" id="GO:0070205">
    <property type="term" value="F:2-succinyl-6-hydroxy-2,4-cyclohexadiene-1-carboxylate synthase activity"/>
    <property type="evidence" value="ECO:0007669"/>
    <property type="project" value="UniProtKB-EC"/>
</dbReference>
<dbReference type="PANTHER" id="PTHR22946">
    <property type="entry name" value="DIENELACTONE HYDROLASE DOMAIN-CONTAINING PROTEIN-RELATED"/>
    <property type="match status" value="1"/>
</dbReference>
<evidence type="ECO:0000256" key="2">
    <source>
        <dbReference type="SAM" id="SignalP"/>
    </source>
</evidence>
<dbReference type="Gene3D" id="3.40.50.1820">
    <property type="entry name" value="alpha/beta hydrolase"/>
    <property type="match status" value="1"/>
</dbReference>
<keyword evidence="4" id="KW-0456">Lyase</keyword>
<reference evidence="4 5" key="1">
    <citation type="submission" date="2018-08" db="EMBL/GenBank/DDBJ databases">
        <title>Meiothermus cateniformans JCM 15151 genome sequencing project.</title>
        <authorList>
            <person name="Da Costa M.S."/>
            <person name="Albuquerque L."/>
            <person name="Raposo P."/>
            <person name="Froufe H.J.C."/>
            <person name="Barroso C.S."/>
            <person name="Egas C."/>
        </authorList>
    </citation>
    <scope>NUCLEOTIDE SEQUENCE [LARGE SCALE GENOMIC DNA]</scope>
    <source>
        <strain evidence="4 5">JCM 15151</strain>
    </source>
</reference>
<protein>
    <submittedName>
        <fullName evidence="4">2-succinyl-6-hydroxy-2, 4-cyclohexadiene-1-carboxylate synthase</fullName>
        <ecNumber evidence="4">4.2.99.20</ecNumber>
    </submittedName>
</protein>
<dbReference type="Pfam" id="PF01738">
    <property type="entry name" value="DLH"/>
    <property type="match status" value="1"/>
</dbReference>
<comment type="caution">
    <text evidence="4">The sequence shown here is derived from an EMBL/GenBank/DDBJ whole genome shotgun (WGS) entry which is preliminary data.</text>
</comment>
<evidence type="ECO:0000259" key="3">
    <source>
        <dbReference type="Pfam" id="PF01738"/>
    </source>
</evidence>
<evidence type="ECO:0000313" key="4">
    <source>
        <dbReference type="EMBL" id="RIH77379.1"/>
    </source>
</evidence>
<dbReference type="InterPro" id="IPR050261">
    <property type="entry name" value="FrsA_esterase"/>
</dbReference>
<evidence type="ECO:0000313" key="5">
    <source>
        <dbReference type="Proteomes" id="UP000266089"/>
    </source>
</evidence>
<dbReference type="SUPFAM" id="SSF53474">
    <property type="entry name" value="alpha/beta-Hydrolases"/>
    <property type="match status" value="1"/>
</dbReference>
<name>A0A399E1Q8_9DEIN</name>
<feature type="domain" description="Dienelactone hydrolase" evidence="3">
    <location>
        <begin position="68"/>
        <end position="289"/>
    </location>
</feature>
<dbReference type="GO" id="GO:0052689">
    <property type="term" value="F:carboxylic ester hydrolase activity"/>
    <property type="evidence" value="ECO:0007669"/>
    <property type="project" value="UniProtKB-ARBA"/>
</dbReference>
<evidence type="ECO:0000256" key="1">
    <source>
        <dbReference type="ARBA" id="ARBA00022801"/>
    </source>
</evidence>
<dbReference type="InterPro" id="IPR029058">
    <property type="entry name" value="AB_hydrolase_fold"/>
</dbReference>
<keyword evidence="2" id="KW-0732">Signal</keyword>
<dbReference type="Proteomes" id="UP000266089">
    <property type="component" value="Unassembled WGS sequence"/>
</dbReference>
<dbReference type="AlphaFoldDB" id="A0A399E1Q8"/>
<feature type="chain" id="PRO_5017326040" evidence="2">
    <location>
        <begin position="22"/>
        <end position="307"/>
    </location>
</feature>
<keyword evidence="1" id="KW-0378">Hydrolase</keyword>
<feature type="signal peptide" evidence="2">
    <location>
        <begin position="1"/>
        <end position="21"/>
    </location>
</feature>
<dbReference type="PANTHER" id="PTHR22946:SF9">
    <property type="entry name" value="POLYKETIDE TRANSFERASE AF380"/>
    <property type="match status" value="1"/>
</dbReference>
<gene>
    <name evidence="4" type="primary">menH</name>
    <name evidence="4" type="ORF">Mcate_01337</name>
</gene>
<dbReference type="OrthoDB" id="9780269at2"/>
<organism evidence="4 5">
    <name type="scientific">Meiothermus taiwanensis</name>
    <dbReference type="NCBI Taxonomy" id="172827"/>
    <lineage>
        <taxon>Bacteria</taxon>
        <taxon>Thermotogati</taxon>
        <taxon>Deinococcota</taxon>
        <taxon>Deinococci</taxon>
        <taxon>Thermales</taxon>
        <taxon>Thermaceae</taxon>
        <taxon>Meiothermus</taxon>
    </lineage>
</organism>
<dbReference type="InterPro" id="IPR002925">
    <property type="entry name" value="Dienelactn_hydro"/>
</dbReference>
<dbReference type="EC" id="4.2.99.20" evidence="4"/>
<dbReference type="RefSeq" id="WP_036196823.1">
    <property type="nucleotide sequence ID" value="NZ_JBHSXZ010000007.1"/>
</dbReference>
<accession>A0A399E1Q8</accession>
<proteinExistence type="predicted"/>
<sequence length="307" mass="33905">MQGFFGSIGPCLVLLGSLALAQHPATIDELTRQRYGGGLLSIERVLERNSSFTRYLVRYPSDGLQMYGFMNVPNREGRFPVVVVIHGYVNPAAYRTLTYTTRYADALAQAGFITLHPNLRGHGLSQGSPEQSPWRIQYAQEILDLVAIIRAQAGSGPLVKARPSIGLMGHSMGGGIAQRVAVVDPTIRALLLYGTMHGNDLKNAQQICNVFTNGLRGCQEARNPPPNLAQVSPINYYGRLRARVQVHHGTQDPQTPYAWAREICAALQKNRVEHECFSYPGAGHTFRGQDYSRLIQRAVAFFRSALN</sequence>